<reference evidence="12 13" key="1">
    <citation type="submission" date="2020-02" db="EMBL/GenBank/DDBJ databases">
        <title>Genome sequencing for Kineobactrum sp. M2.</title>
        <authorList>
            <person name="Park S.-J."/>
        </authorList>
    </citation>
    <scope>NUCLEOTIDE SEQUENCE [LARGE SCALE GENOMIC DNA]</scope>
    <source>
        <strain evidence="12 13">M2</strain>
    </source>
</reference>
<dbReference type="KEGG" id="kim:G3T16_09730"/>
<dbReference type="InterPro" id="IPR011006">
    <property type="entry name" value="CheY-like_superfamily"/>
</dbReference>
<dbReference type="RefSeq" id="WP_163495026.1">
    <property type="nucleotide sequence ID" value="NZ_CP048711.1"/>
</dbReference>
<evidence type="ECO:0000256" key="2">
    <source>
        <dbReference type="ARBA" id="ARBA00012438"/>
    </source>
</evidence>
<dbReference type="Gene3D" id="3.30.565.10">
    <property type="entry name" value="Histidine kinase-like ATPase, C-terminal domain"/>
    <property type="match status" value="1"/>
</dbReference>
<dbReference type="InterPro" id="IPR036061">
    <property type="entry name" value="CheW-like_dom_sf"/>
</dbReference>
<protein>
    <recommendedName>
        <fullName evidence="3">Chemotaxis protein CheA</fullName>
        <ecNumber evidence="2">2.7.13.3</ecNumber>
    </recommendedName>
</protein>
<feature type="modified residue" description="4-aspartylphosphate" evidence="8">
    <location>
        <position position="504"/>
    </location>
</feature>
<dbReference type="SMART" id="SM00387">
    <property type="entry name" value="HATPase_c"/>
    <property type="match status" value="1"/>
</dbReference>
<keyword evidence="6" id="KW-0418">Kinase</keyword>
<evidence type="ECO:0000256" key="3">
    <source>
        <dbReference type="ARBA" id="ARBA00021495"/>
    </source>
</evidence>
<dbReference type="PANTHER" id="PTHR43395:SF8">
    <property type="entry name" value="HISTIDINE KINASE"/>
    <property type="match status" value="1"/>
</dbReference>
<evidence type="ECO:0000259" key="10">
    <source>
        <dbReference type="PROSITE" id="PS50110"/>
    </source>
</evidence>
<dbReference type="InterPro" id="IPR002545">
    <property type="entry name" value="CheW-lke_dom"/>
</dbReference>
<dbReference type="InterPro" id="IPR036890">
    <property type="entry name" value="HATPase_C_sf"/>
</dbReference>
<comment type="catalytic activity">
    <reaction evidence="1">
        <text>ATP + protein L-histidine = ADP + protein N-phospho-L-histidine.</text>
        <dbReference type="EC" id="2.7.13.3"/>
    </reaction>
</comment>
<dbReference type="InterPro" id="IPR001789">
    <property type="entry name" value="Sig_transdc_resp-reg_receiver"/>
</dbReference>
<evidence type="ECO:0000256" key="4">
    <source>
        <dbReference type="ARBA" id="ARBA00022553"/>
    </source>
</evidence>
<gene>
    <name evidence="12" type="ORF">G3T16_09730</name>
</gene>
<feature type="domain" description="Histidine kinase" evidence="9">
    <location>
        <begin position="160"/>
        <end position="296"/>
    </location>
</feature>
<dbReference type="EC" id="2.7.13.3" evidence="2"/>
<comment type="function">
    <text evidence="7">Involved in the transmission of sensory signals from the chemoreceptors to the flagellar motors. CheA is autophosphorylated; it can transfer its phosphate group to either CheB or CheY.</text>
</comment>
<feature type="domain" description="Response regulatory" evidence="10">
    <location>
        <begin position="453"/>
        <end position="571"/>
    </location>
</feature>
<dbReference type="InterPro" id="IPR005467">
    <property type="entry name" value="His_kinase_dom"/>
</dbReference>
<dbReference type="Proteomes" id="UP000477680">
    <property type="component" value="Chromosome"/>
</dbReference>
<feature type="domain" description="CheW-like" evidence="11">
    <location>
        <begin position="298"/>
        <end position="436"/>
    </location>
</feature>
<dbReference type="SMART" id="SM00260">
    <property type="entry name" value="CheW"/>
    <property type="match status" value="1"/>
</dbReference>
<evidence type="ECO:0000256" key="1">
    <source>
        <dbReference type="ARBA" id="ARBA00000085"/>
    </source>
</evidence>
<dbReference type="InterPro" id="IPR003594">
    <property type="entry name" value="HATPase_dom"/>
</dbReference>
<dbReference type="PROSITE" id="PS50110">
    <property type="entry name" value="RESPONSE_REGULATORY"/>
    <property type="match status" value="1"/>
</dbReference>
<dbReference type="Pfam" id="PF01584">
    <property type="entry name" value="CheW"/>
    <property type="match status" value="1"/>
</dbReference>
<organism evidence="12 13">
    <name type="scientific">Kineobactrum salinum</name>
    <dbReference type="NCBI Taxonomy" id="2708301"/>
    <lineage>
        <taxon>Bacteria</taxon>
        <taxon>Pseudomonadati</taxon>
        <taxon>Pseudomonadota</taxon>
        <taxon>Gammaproteobacteria</taxon>
        <taxon>Cellvibrionales</taxon>
        <taxon>Halieaceae</taxon>
        <taxon>Kineobactrum</taxon>
    </lineage>
</organism>
<accession>A0A6C0U3T5</accession>
<dbReference type="FunFam" id="3.30.565.10:FF:000016">
    <property type="entry name" value="Chemotaxis protein CheA, putative"/>
    <property type="match status" value="1"/>
</dbReference>
<evidence type="ECO:0000259" key="11">
    <source>
        <dbReference type="PROSITE" id="PS50851"/>
    </source>
</evidence>
<dbReference type="GO" id="GO:0004673">
    <property type="term" value="F:protein histidine kinase activity"/>
    <property type="evidence" value="ECO:0007669"/>
    <property type="project" value="UniProtKB-EC"/>
</dbReference>
<dbReference type="GO" id="GO:0000160">
    <property type="term" value="P:phosphorelay signal transduction system"/>
    <property type="evidence" value="ECO:0007669"/>
    <property type="project" value="InterPro"/>
</dbReference>
<dbReference type="Gene3D" id="3.40.50.2300">
    <property type="match status" value="1"/>
</dbReference>
<dbReference type="PROSITE" id="PS50851">
    <property type="entry name" value="CHEW"/>
    <property type="match status" value="1"/>
</dbReference>
<dbReference type="CDD" id="cd17546">
    <property type="entry name" value="REC_hyHK_CKI1_RcsC-like"/>
    <property type="match status" value="1"/>
</dbReference>
<evidence type="ECO:0000256" key="7">
    <source>
        <dbReference type="ARBA" id="ARBA00035100"/>
    </source>
</evidence>
<dbReference type="PROSITE" id="PS50109">
    <property type="entry name" value="HIS_KIN"/>
    <property type="match status" value="1"/>
</dbReference>
<evidence type="ECO:0000256" key="5">
    <source>
        <dbReference type="ARBA" id="ARBA00022679"/>
    </source>
</evidence>
<dbReference type="InterPro" id="IPR004358">
    <property type="entry name" value="Sig_transdc_His_kin-like_C"/>
</dbReference>
<dbReference type="PANTHER" id="PTHR43395">
    <property type="entry name" value="SENSOR HISTIDINE KINASE CHEA"/>
    <property type="match status" value="1"/>
</dbReference>
<evidence type="ECO:0000259" key="9">
    <source>
        <dbReference type="PROSITE" id="PS50109"/>
    </source>
</evidence>
<dbReference type="SUPFAM" id="SSF52172">
    <property type="entry name" value="CheY-like"/>
    <property type="match status" value="1"/>
</dbReference>
<dbReference type="EMBL" id="CP048711">
    <property type="protein sequence ID" value="QIB65647.1"/>
    <property type="molecule type" value="Genomic_DNA"/>
</dbReference>
<keyword evidence="5" id="KW-0808">Transferase</keyword>
<dbReference type="AlphaFoldDB" id="A0A6C0U3T5"/>
<keyword evidence="13" id="KW-1185">Reference proteome</keyword>
<evidence type="ECO:0000313" key="12">
    <source>
        <dbReference type="EMBL" id="QIB65647.1"/>
    </source>
</evidence>
<dbReference type="Pfam" id="PF00072">
    <property type="entry name" value="Response_reg"/>
    <property type="match status" value="1"/>
</dbReference>
<evidence type="ECO:0000256" key="8">
    <source>
        <dbReference type="PROSITE-ProRule" id="PRU00169"/>
    </source>
</evidence>
<evidence type="ECO:0000256" key="6">
    <source>
        <dbReference type="ARBA" id="ARBA00022777"/>
    </source>
</evidence>
<dbReference type="SMART" id="SM00448">
    <property type="entry name" value="REC"/>
    <property type="match status" value="1"/>
</dbReference>
<evidence type="ECO:0000313" key="13">
    <source>
        <dbReference type="Proteomes" id="UP000477680"/>
    </source>
</evidence>
<dbReference type="InterPro" id="IPR051315">
    <property type="entry name" value="Bact_Chemotaxis_CheA"/>
</dbReference>
<name>A0A6C0U3T5_9GAMM</name>
<dbReference type="PRINTS" id="PR00344">
    <property type="entry name" value="BCTRLSENSOR"/>
</dbReference>
<proteinExistence type="predicted"/>
<dbReference type="Gene3D" id="2.30.30.40">
    <property type="entry name" value="SH3 Domains"/>
    <property type="match status" value="1"/>
</dbReference>
<sequence length="578" mass="62071">MRASQSTLRGKRATAELLGRLTSLRTHIARISDRALLSVTVRGGQPAAEMDALEMDQYSELHEVASILREAVDDLDDLARLSSRQASAAEAMLKQQAGLVTSLGSAIRAARVMPVSRLMPGLRRIVRTVSGELGKAVVFRVLREAGKLDRDSHACCQIILEHMVRNALDHGIEAPAERLAAGKPDTGVIAIDVRKQGSDYIVSLSDDGRGIDPARMRSHAVSKGLDIDPDSLSDREAQRLIFHKGFSTASRLSEISGRGVGMDIVMEELQRIGGDIEIDSEVGRGTRFNIRIPSNISVNGALLVSAGDASYAIPFDGLTGVEHVPTAEFYQAVESHSRLPLLGLACEPAYLATLCSGAVLPDQDSWGATVPVIIAGSGQRHMAIAVDDVEQALELVIRSLGSQFANIPGVTGATTSADGRAIVALNLNALVASQTGQEAQVLAPETPRDEQLLVMVVDDSRTQRMVATNQLHNLGVETVTAENGLAAMELLNTAHRLPDIILLDVEMPLKDGIQTLREIRRTSRCAHIPVIMVTSRTGPKHRTLAEQAGCNGYMGKPFNFPLLVDQIAQLTGRPLQLP</sequence>
<dbReference type="Pfam" id="PF02518">
    <property type="entry name" value="HATPase_c"/>
    <property type="match status" value="1"/>
</dbReference>
<dbReference type="GO" id="GO:0006935">
    <property type="term" value="P:chemotaxis"/>
    <property type="evidence" value="ECO:0007669"/>
    <property type="project" value="InterPro"/>
</dbReference>
<dbReference type="SUPFAM" id="SSF55874">
    <property type="entry name" value="ATPase domain of HSP90 chaperone/DNA topoisomerase II/histidine kinase"/>
    <property type="match status" value="1"/>
</dbReference>
<keyword evidence="4 8" id="KW-0597">Phosphoprotein</keyword>
<dbReference type="SUPFAM" id="SSF50341">
    <property type="entry name" value="CheW-like"/>
    <property type="match status" value="1"/>
</dbReference>